<feature type="transmembrane region" description="Helical" evidence="8">
    <location>
        <begin position="37"/>
        <end position="63"/>
    </location>
</feature>
<comment type="similarity">
    <text evidence="2">Belongs to the amino acid-polyamine-organocation (APC) superfamily. Spore germination protein (SGP) (TC 2.A.3.9) family.</text>
</comment>
<dbReference type="RefSeq" id="WP_183275984.1">
    <property type="nucleotide sequence ID" value="NZ_BLZR01000001.1"/>
</dbReference>
<sequence>MNKFLTNRQISVILFSVIVGYTVTSLPKNIAEKAGTASWLVLLIGTIIFIFITYIIIFLQNVYEGKTIYEYGQQLVGKFIAFIFLILYLVYFFTYFTMFIRGASESIKTNILAKTPLIYISIIFSIVIGYSLIKGINVIARACEIYVTIIILGYILIFFLLATQGQLVNIKPLFVASDIVKYFEAIPRTSLPFLGMEILLFIPISRSENKNIYRYTLLMIGFIGILYIYIVESVISVVGVELVVMLNSPVVSVLRGIDIPSLEFIRRVDGIYFIFRMMNLSCGISIWGYGIAFILNKIFRSVNYSFMVIIIIFISIIVSQIPNTTFMQELIIKYNSYLGIVLVFVIPVILFIITKVKKYDKKI</sequence>
<dbReference type="Gene3D" id="1.20.1740.10">
    <property type="entry name" value="Amino acid/polyamine transporter I"/>
    <property type="match status" value="1"/>
</dbReference>
<organism evidence="9 10">
    <name type="scientific">Clostridium fungisolvens</name>
    <dbReference type="NCBI Taxonomy" id="1604897"/>
    <lineage>
        <taxon>Bacteria</taxon>
        <taxon>Bacillati</taxon>
        <taxon>Bacillota</taxon>
        <taxon>Clostridia</taxon>
        <taxon>Eubacteriales</taxon>
        <taxon>Clostridiaceae</taxon>
        <taxon>Clostridium</taxon>
    </lineage>
</organism>
<feature type="transmembrane region" description="Helical" evidence="8">
    <location>
        <begin position="75"/>
        <end position="96"/>
    </location>
</feature>
<comment type="subcellular location">
    <subcellularLocation>
        <location evidence="1">Membrane</location>
        <topology evidence="1">Multi-pass membrane protein</topology>
    </subcellularLocation>
</comment>
<feature type="transmembrane region" description="Helical" evidence="8">
    <location>
        <begin position="116"/>
        <end position="133"/>
    </location>
</feature>
<keyword evidence="6 8" id="KW-1133">Transmembrane helix</keyword>
<evidence type="ECO:0000313" key="9">
    <source>
        <dbReference type="EMBL" id="GFP74424.1"/>
    </source>
</evidence>
<feature type="transmembrane region" description="Helical" evidence="8">
    <location>
        <begin position="216"/>
        <end position="240"/>
    </location>
</feature>
<keyword evidence="7 8" id="KW-0472">Membrane</keyword>
<gene>
    <name evidence="9" type="ORF">bsdtw1_00474</name>
</gene>
<dbReference type="Proteomes" id="UP000580568">
    <property type="component" value="Unassembled WGS sequence"/>
</dbReference>
<evidence type="ECO:0000256" key="2">
    <source>
        <dbReference type="ARBA" id="ARBA00007998"/>
    </source>
</evidence>
<comment type="caution">
    <text evidence="9">The sequence shown here is derived from an EMBL/GenBank/DDBJ whole genome shotgun (WGS) entry which is preliminary data.</text>
</comment>
<keyword evidence="5 8" id="KW-0812">Transmembrane</keyword>
<proteinExistence type="inferred from homology"/>
<evidence type="ECO:0000256" key="8">
    <source>
        <dbReference type="SAM" id="Phobius"/>
    </source>
</evidence>
<dbReference type="GO" id="GO:0016020">
    <property type="term" value="C:membrane"/>
    <property type="evidence" value="ECO:0007669"/>
    <property type="project" value="UniProtKB-SubCell"/>
</dbReference>
<evidence type="ECO:0000256" key="6">
    <source>
        <dbReference type="ARBA" id="ARBA00022989"/>
    </source>
</evidence>
<accession>A0A6V8SAZ6</accession>
<keyword evidence="4" id="KW-0309">Germination</keyword>
<dbReference type="InterPro" id="IPR004761">
    <property type="entry name" value="Spore_GerAB"/>
</dbReference>
<dbReference type="AlphaFoldDB" id="A0A6V8SAZ6"/>
<dbReference type="Pfam" id="PF03845">
    <property type="entry name" value="Spore_permease"/>
    <property type="match status" value="1"/>
</dbReference>
<feature type="transmembrane region" description="Helical" evidence="8">
    <location>
        <begin position="302"/>
        <end position="322"/>
    </location>
</feature>
<dbReference type="NCBIfam" id="TIGR00912">
    <property type="entry name" value="2A0309"/>
    <property type="match status" value="1"/>
</dbReference>
<evidence type="ECO:0000256" key="5">
    <source>
        <dbReference type="ARBA" id="ARBA00022692"/>
    </source>
</evidence>
<dbReference type="EMBL" id="BLZR01000001">
    <property type="protein sequence ID" value="GFP74424.1"/>
    <property type="molecule type" value="Genomic_DNA"/>
</dbReference>
<dbReference type="GO" id="GO:0009847">
    <property type="term" value="P:spore germination"/>
    <property type="evidence" value="ECO:0007669"/>
    <property type="project" value="InterPro"/>
</dbReference>
<evidence type="ECO:0000256" key="3">
    <source>
        <dbReference type="ARBA" id="ARBA00022448"/>
    </source>
</evidence>
<evidence type="ECO:0000256" key="1">
    <source>
        <dbReference type="ARBA" id="ARBA00004141"/>
    </source>
</evidence>
<feature type="transmembrane region" description="Helical" evidence="8">
    <location>
        <begin position="145"/>
        <end position="165"/>
    </location>
</feature>
<protein>
    <submittedName>
        <fullName evidence="9">Spore germination protein YndE</fullName>
    </submittedName>
</protein>
<feature type="transmembrane region" description="Helical" evidence="8">
    <location>
        <begin position="185"/>
        <end position="204"/>
    </location>
</feature>
<feature type="transmembrane region" description="Helical" evidence="8">
    <location>
        <begin position="334"/>
        <end position="353"/>
    </location>
</feature>
<dbReference type="PANTHER" id="PTHR34975:SF2">
    <property type="entry name" value="SPORE GERMINATION PROTEIN A2"/>
    <property type="match status" value="1"/>
</dbReference>
<evidence type="ECO:0000313" key="10">
    <source>
        <dbReference type="Proteomes" id="UP000580568"/>
    </source>
</evidence>
<feature type="transmembrane region" description="Helical" evidence="8">
    <location>
        <begin position="271"/>
        <end position="295"/>
    </location>
</feature>
<keyword evidence="3" id="KW-0813">Transport</keyword>
<name>A0A6V8SAZ6_9CLOT</name>
<evidence type="ECO:0000256" key="4">
    <source>
        <dbReference type="ARBA" id="ARBA00022544"/>
    </source>
</evidence>
<keyword evidence="10" id="KW-1185">Reference proteome</keyword>
<evidence type="ECO:0000256" key="7">
    <source>
        <dbReference type="ARBA" id="ARBA00023136"/>
    </source>
</evidence>
<reference evidence="9 10" key="1">
    <citation type="submission" date="2020-07" db="EMBL/GenBank/DDBJ databases">
        <title>A new beta-1,3-glucan-decomposing anaerobic bacterium isolated from anoxic soil subjected to biological soil disinfestation.</title>
        <authorList>
            <person name="Ueki A."/>
            <person name="Tonouchi A."/>
        </authorList>
    </citation>
    <scope>NUCLEOTIDE SEQUENCE [LARGE SCALE GENOMIC DNA]</scope>
    <source>
        <strain evidence="9 10">TW1</strain>
    </source>
</reference>
<dbReference type="PANTHER" id="PTHR34975">
    <property type="entry name" value="SPORE GERMINATION PROTEIN A2"/>
    <property type="match status" value="1"/>
</dbReference>
<feature type="transmembrane region" description="Helical" evidence="8">
    <location>
        <begin position="12"/>
        <end position="31"/>
    </location>
</feature>